<evidence type="ECO:0000256" key="3">
    <source>
        <dbReference type="ARBA" id="ARBA00023125"/>
    </source>
</evidence>
<organism evidence="7 8">
    <name type="scientific">Lactuca virosa</name>
    <dbReference type="NCBI Taxonomy" id="75947"/>
    <lineage>
        <taxon>Eukaryota</taxon>
        <taxon>Viridiplantae</taxon>
        <taxon>Streptophyta</taxon>
        <taxon>Embryophyta</taxon>
        <taxon>Tracheophyta</taxon>
        <taxon>Spermatophyta</taxon>
        <taxon>Magnoliopsida</taxon>
        <taxon>eudicotyledons</taxon>
        <taxon>Gunneridae</taxon>
        <taxon>Pentapetalae</taxon>
        <taxon>asterids</taxon>
        <taxon>campanulids</taxon>
        <taxon>Asterales</taxon>
        <taxon>Asteraceae</taxon>
        <taxon>Cichorioideae</taxon>
        <taxon>Cichorieae</taxon>
        <taxon>Lactucinae</taxon>
        <taxon>Lactuca</taxon>
    </lineage>
</organism>
<reference evidence="7 8" key="1">
    <citation type="submission" date="2022-01" db="EMBL/GenBank/DDBJ databases">
        <authorList>
            <person name="Xiong W."/>
            <person name="Schranz E."/>
        </authorList>
    </citation>
    <scope>NUCLEOTIDE SEQUENCE [LARGE SCALE GENOMIC DNA]</scope>
</reference>
<evidence type="ECO:0000256" key="1">
    <source>
        <dbReference type="ARBA" id="ARBA00004123"/>
    </source>
</evidence>
<evidence type="ECO:0000256" key="5">
    <source>
        <dbReference type="ARBA" id="ARBA00023242"/>
    </source>
</evidence>
<evidence type="ECO:0000313" key="7">
    <source>
        <dbReference type="EMBL" id="CAH1440197.1"/>
    </source>
</evidence>
<evidence type="ECO:0000313" key="8">
    <source>
        <dbReference type="Proteomes" id="UP001157418"/>
    </source>
</evidence>
<feature type="domain" description="TCP" evidence="6">
    <location>
        <begin position="18"/>
        <end position="76"/>
    </location>
</feature>
<dbReference type="InterPro" id="IPR005333">
    <property type="entry name" value="Transcription_factor_TCP"/>
</dbReference>
<keyword evidence="2" id="KW-0805">Transcription regulation</keyword>
<name>A0AAU9NQN3_9ASTR</name>
<proteinExistence type="predicted"/>
<evidence type="ECO:0000256" key="4">
    <source>
        <dbReference type="ARBA" id="ARBA00023163"/>
    </source>
</evidence>
<keyword evidence="8" id="KW-1185">Reference proteome</keyword>
<dbReference type="GO" id="GO:0005634">
    <property type="term" value="C:nucleus"/>
    <property type="evidence" value="ECO:0007669"/>
    <property type="project" value="UniProtKB-SubCell"/>
</dbReference>
<dbReference type="EMBL" id="CAKMRJ010005412">
    <property type="protein sequence ID" value="CAH1440197.1"/>
    <property type="molecule type" value="Genomic_DNA"/>
</dbReference>
<comment type="caution">
    <text evidence="7">The sequence shown here is derived from an EMBL/GenBank/DDBJ whole genome shotgun (WGS) entry which is preliminary data.</text>
</comment>
<keyword evidence="4" id="KW-0804">Transcription</keyword>
<dbReference type="GO" id="GO:0003700">
    <property type="term" value="F:DNA-binding transcription factor activity"/>
    <property type="evidence" value="ECO:0007669"/>
    <property type="project" value="InterPro"/>
</dbReference>
<dbReference type="AlphaFoldDB" id="A0AAU9NQN3"/>
<accession>A0AAU9NQN3</accession>
<dbReference type="InterPro" id="IPR017887">
    <property type="entry name" value="TF_TCP_subgr"/>
</dbReference>
<comment type="subcellular location">
    <subcellularLocation>
        <location evidence="1">Nucleus</location>
    </subcellularLocation>
</comment>
<sequence>MRHNKEREKAVQVEGERRMVRQIKVSTTSRTKERRIRLSPNTAIQFYDVQDRLGYDRATNAIDWLMKEAKVAIDALGDANQDDNQGYQIPATTTIFNPSETFHPTTYDQIQQNTNHEQTNSLDHNLSALMNPINRFPQEMDLFSTSKASVDFTWSPNYNRGEGYGFVNREPIQSSFTPPIVHTSNTGFYGCYSQQEIQVQEDEKDNLCSCTQALPPL</sequence>
<keyword evidence="5" id="KW-0539">Nucleus</keyword>
<dbReference type="Proteomes" id="UP001157418">
    <property type="component" value="Unassembled WGS sequence"/>
</dbReference>
<dbReference type="PROSITE" id="PS51369">
    <property type="entry name" value="TCP"/>
    <property type="match status" value="1"/>
</dbReference>
<dbReference type="PANTHER" id="PTHR31072">
    <property type="entry name" value="TRANSCRIPTION FACTOR TCP4-RELATED"/>
    <property type="match status" value="1"/>
</dbReference>
<dbReference type="PANTHER" id="PTHR31072:SF93">
    <property type="entry name" value="TRANSCRIPTION FACTOR TCP24"/>
    <property type="match status" value="1"/>
</dbReference>
<dbReference type="Pfam" id="PF03634">
    <property type="entry name" value="TCP"/>
    <property type="match status" value="1"/>
</dbReference>
<keyword evidence="3" id="KW-0238">DNA-binding</keyword>
<evidence type="ECO:0000256" key="2">
    <source>
        <dbReference type="ARBA" id="ARBA00023015"/>
    </source>
</evidence>
<protein>
    <recommendedName>
        <fullName evidence="6">TCP domain-containing protein</fullName>
    </recommendedName>
</protein>
<gene>
    <name evidence="7" type="ORF">LVIROSA_LOCUS26351</name>
</gene>
<evidence type="ECO:0000259" key="6">
    <source>
        <dbReference type="PROSITE" id="PS51369"/>
    </source>
</evidence>
<dbReference type="GO" id="GO:0043565">
    <property type="term" value="F:sequence-specific DNA binding"/>
    <property type="evidence" value="ECO:0007669"/>
    <property type="project" value="TreeGrafter"/>
</dbReference>